<dbReference type="OrthoDB" id="2537453at2759"/>
<keyword evidence="4" id="KW-1185">Reference proteome</keyword>
<dbReference type="EMBL" id="FMWP01000011">
    <property type="protein sequence ID" value="SCZ87800.1"/>
    <property type="molecule type" value="Genomic_DNA"/>
</dbReference>
<reference evidence="4" key="1">
    <citation type="submission" date="2016-10" db="EMBL/GenBank/DDBJ databases">
        <authorList>
            <person name="Jeantristanb JTB J.-T."/>
            <person name="Ricardo R."/>
        </authorList>
    </citation>
    <scope>NUCLEOTIDE SEQUENCE [LARGE SCALE GENOMIC DNA]</scope>
</reference>
<sequence>MTEFSYPAPALDSPGFSRGPGSAQTQARPSSSSGPPNSAGAASSYASSSYSPLTDPAGSSASSSAAAAANNAARQHASSAFEHLANAAARQDDGDSSAGSDRDQMASSNSRRVSVQLPRHHLPSPTHRLPSPAQSQYLAHARQSPLGGNHDERGDLSPLSQNLSHVPTAAGPPQPSPPPPFGHAVHFQGQPTPHIPGANIRNTRPMTAPSSVSAPYFQGGPYAPHHGHSGSFYPSSMSYPFSLGLDSGISPSGLPMAMHGGHISSHDPRSFSMSEAGHAHSEHQRYSSGPEEHGSPSSSSIFQYGPPPRASDAGFYPSSQDHDGFSHSRLTIADSRPGSSHAQAQTPRRGSEFSPPSQGKGSNSESRGQSGSSSKVYNFVTAAGQTTKRPRRRFDEIERLYGCDYPGCQKSYGTLNHLNSHKTMQKHGPKSTPAQFKEMRKAWRDNKKTQASLNGRSANNSTAAASTTTATSQAQTKSIYGVPSKDRVRPVTSAGEYHYNAPAPYLPPPSTSSIYGIPAPTLQLPPPPPSMYEAPAPPILSNPWASTGPAAFPLPPAPASAGSDLLYSHGSSPHRPVTAPTYYNQHTPSFGLQPTRFGFGMNGGMAPGPGPLQPGRRLSLPGEIQQPTPIFGFNVPGGESGFSSIQEEESSSSAAQAGGE</sequence>
<feature type="compositionally biased region" description="Low complexity" evidence="1">
    <location>
        <begin position="457"/>
        <end position="476"/>
    </location>
</feature>
<evidence type="ECO:0000313" key="3">
    <source>
        <dbReference type="EMBL" id="SCZ87800.1"/>
    </source>
</evidence>
<evidence type="ECO:0000259" key="2">
    <source>
        <dbReference type="PROSITE" id="PS00028"/>
    </source>
</evidence>
<gene>
    <name evidence="3" type="ORF">BZ3500_MVSOF-1268-A1-R1_CHR2-3G05268</name>
</gene>
<feature type="region of interest" description="Disordered" evidence="1">
    <location>
        <begin position="1"/>
        <end position="184"/>
    </location>
</feature>
<dbReference type="GO" id="GO:0006355">
    <property type="term" value="P:regulation of DNA-templated transcription"/>
    <property type="evidence" value="ECO:0007669"/>
    <property type="project" value="InterPro"/>
</dbReference>
<feature type="region of interest" description="Disordered" evidence="1">
    <location>
        <begin position="624"/>
        <end position="660"/>
    </location>
</feature>
<organism evidence="3 4">
    <name type="scientific">Microbotryum saponariae</name>
    <dbReference type="NCBI Taxonomy" id="289078"/>
    <lineage>
        <taxon>Eukaryota</taxon>
        <taxon>Fungi</taxon>
        <taxon>Dikarya</taxon>
        <taxon>Basidiomycota</taxon>
        <taxon>Pucciniomycotina</taxon>
        <taxon>Microbotryomycetes</taxon>
        <taxon>Microbotryales</taxon>
        <taxon>Microbotryaceae</taxon>
        <taxon>Microbotryum</taxon>
    </lineage>
</organism>
<dbReference type="PANTHER" id="PTHR36167">
    <property type="entry name" value="C2H2 FINGER DOMAIN TRANSCRIPTION FACTOR (EUROFUNG)-RELATED"/>
    <property type="match status" value="1"/>
</dbReference>
<feature type="region of interest" description="Disordered" evidence="1">
    <location>
        <begin position="445"/>
        <end position="485"/>
    </location>
</feature>
<feature type="compositionally biased region" description="Basic and acidic residues" evidence="1">
    <location>
        <begin position="277"/>
        <end position="294"/>
    </location>
</feature>
<feature type="region of interest" description="Disordered" evidence="1">
    <location>
        <begin position="256"/>
        <end position="391"/>
    </location>
</feature>
<dbReference type="InterPro" id="IPR013087">
    <property type="entry name" value="Znf_C2H2_type"/>
</dbReference>
<feature type="compositionally biased region" description="Low complexity" evidence="1">
    <location>
        <begin position="361"/>
        <end position="374"/>
    </location>
</feature>
<dbReference type="InterPro" id="IPR039327">
    <property type="entry name" value="CON7-like"/>
</dbReference>
<evidence type="ECO:0000256" key="1">
    <source>
        <dbReference type="SAM" id="MobiDB-lite"/>
    </source>
</evidence>
<accession>A0A2X0L3F6</accession>
<dbReference type="PANTHER" id="PTHR36167:SF3">
    <property type="entry name" value="C2H2 FINGER DOMAIN TRANSCRIPTION FACTOR (EUROFUNG)-RELATED"/>
    <property type="match status" value="1"/>
</dbReference>
<dbReference type="AlphaFoldDB" id="A0A2X0L3F6"/>
<name>A0A2X0L3F6_9BASI</name>
<protein>
    <submittedName>
        <fullName evidence="3">BZ3500_MvSof-1268-A1-R1_Chr2-3g05268 protein</fullName>
    </submittedName>
</protein>
<feature type="domain" description="C2H2-type" evidence="2">
    <location>
        <begin position="403"/>
        <end position="427"/>
    </location>
</feature>
<evidence type="ECO:0000313" key="4">
    <source>
        <dbReference type="Proteomes" id="UP000249723"/>
    </source>
</evidence>
<feature type="compositionally biased region" description="Low complexity" evidence="1">
    <location>
        <begin position="29"/>
        <end position="80"/>
    </location>
</feature>
<dbReference type="Proteomes" id="UP000249723">
    <property type="component" value="Unassembled WGS sequence"/>
</dbReference>
<dbReference type="PROSITE" id="PS00028">
    <property type="entry name" value="ZINC_FINGER_C2H2_1"/>
    <property type="match status" value="1"/>
</dbReference>
<dbReference type="STRING" id="289078.A0A2X0L3F6"/>
<feature type="compositionally biased region" description="Pro residues" evidence="1">
    <location>
        <begin position="170"/>
        <end position="181"/>
    </location>
</feature>
<feature type="compositionally biased region" description="Low complexity" evidence="1">
    <location>
        <begin position="641"/>
        <end position="660"/>
    </location>
</feature>
<feature type="compositionally biased region" description="Polar residues" evidence="1">
    <location>
        <begin position="337"/>
        <end position="360"/>
    </location>
</feature>
<proteinExistence type="predicted"/>